<dbReference type="InterPro" id="IPR041662">
    <property type="entry name" value="SusD-like_2"/>
</dbReference>
<evidence type="ECO:0000313" key="1">
    <source>
        <dbReference type="EMBL" id="NDU98187.1"/>
    </source>
</evidence>
<dbReference type="PROSITE" id="PS51257">
    <property type="entry name" value="PROKAR_LIPOPROTEIN"/>
    <property type="match status" value="1"/>
</dbReference>
<dbReference type="SUPFAM" id="SSF48452">
    <property type="entry name" value="TPR-like"/>
    <property type="match status" value="1"/>
</dbReference>
<comment type="caution">
    <text evidence="1">The sequence shown here is derived from an EMBL/GenBank/DDBJ whole genome shotgun (WGS) entry which is preliminary data.</text>
</comment>
<dbReference type="Gene3D" id="1.25.40.390">
    <property type="match status" value="1"/>
</dbReference>
<dbReference type="Proteomes" id="UP000474175">
    <property type="component" value="Unassembled WGS sequence"/>
</dbReference>
<evidence type="ECO:0000313" key="2">
    <source>
        <dbReference type="Proteomes" id="UP000474175"/>
    </source>
</evidence>
<dbReference type="InterPro" id="IPR011990">
    <property type="entry name" value="TPR-like_helical_dom_sf"/>
</dbReference>
<accession>A0A6L9LEU8</accession>
<organism evidence="1 2">
    <name type="scientific">Spirosoma terrae</name>
    <dbReference type="NCBI Taxonomy" id="1968276"/>
    <lineage>
        <taxon>Bacteria</taxon>
        <taxon>Pseudomonadati</taxon>
        <taxon>Bacteroidota</taxon>
        <taxon>Cytophagia</taxon>
        <taxon>Cytophagales</taxon>
        <taxon>Cytophagaceae</taxon>
        <taxon>Spirosoma</taxon>
    </lineage>
</organism>
<dbReference type="AlphaFoldDB" id="A0A6L9LEU8"/>
<keyword evidence="2" id="KW-1185">Reference proteome</keyword>
<reference evidence="1 2" key="1">
    <citation type="submission" date="2020-02" db="EMBL/GenBank/DDBJ databases">
        <title>Draft genome sequence of two Spirosoma agri KCTC 52727 and Spirosoma terrae KCTC 52035.</title>
        <authorList>
            <person name="Rojas J."/>
            <person name="Ambika Manirajan B."/>
            <person name="Suarez C."/>
            <person name="Ratering S."/>
            <person name="Schnell S."/>
        </authorList>
    </citation>
    <scope>NUCLEOTIDE SEQUENCE [LARGE SCALE GENOMIC DNA]</scope>
    <source>
        <strain evidence="1 2">KCTC 52035</strain>
    </source>
</reference>
<protein>
    <submittedName>
        <fullName evidence="1">SusD/RagB family nutrient-binding outer membrane lipoprotein</fullName>
    </submittedName>
</protein>
<name>A0A6L9LEU8_9BACT</name>
<sequence length="519" mass="58234">MTARQIFRMKTTVKQYILAGLVVLSSASCSHFDEINSNPDAAVNATAPMLATKLILNVTDETISSQKTFMQPFMLGKTILYTEFAEPQQYNDLGRTSYDVVPVLTNVEKMLKYAETSSAKDSYTALGAFIRAWKFFNLTMRVGDIPYTNALKGESGTIAPTYDTQKQVFQGILNELDQANTLFAKGIKFDGDPIYGGDAAKWRKLVNTFELHVLLNLYKKTGDADLKVVDRFKEIVASRPIFTSNADNFQLIYSDKAGQRYPFHKLGNPSIIYTMVSSTLIDKLKTMDDRRLYYYANPSPVQITKGKAVNDPTAYIGTDPSMAYADVSKIYATKDYSNVNSRYMELPGGEPVYLMSYAQLKFMLAEATVRNWISGTPAATYYSDGITAAMTFTMTNTPNDPLYHHNMPITADYIASYVASDKVKLAGTSEKQIEQIQTQRFISTFLQSPYDAFFENRRTGYPAFPVNPASNVNVPGDKLPVRWLYPQSELDYNGTNVKQALTSQFNGNDNTNELMWILK</sequence>
<proteinExistence type="predicted"/>
<gene>
    <name evidence="1" type="ORF">GK108_25105</name>
</gene>
<dbReference type="EMBL" id="JAAFZH010000015">
    <property type="protein sequence ID" value="NDU98187.1"/>
    <property type="molecule type" value="Genomic_DNA"/>
</dbReference>
<keyword evidence="1" id="KW-0449">Lipoprotein</keyword>
<dbReference type="Pfam" id="PF12771">
    <property type="entry name" value="SusD-like_2"/>
    <property type="match status" value="1"/>
</dbReference>